<evidence type="ECO:0000256" key="1">
    <source>
        <dbReference type="ARBA" id="ARBA00000694"/>
    </source>
</evidence>
<dbReference type="Pfam" id="PF13660">
    <property type="entry name" value="DUF4147"/>
    <property type="match status" value="1"/>
</dbReference>
<dbReference type="InterPro" id="IPR025286">
    <property type="entry name" value="MOFRL_assoc_dom"/>
</dbReference>
<keyword evidence="8" id="KW-0067">ATP-binding</keyword>
<organism evidence="11 12">
    <name type="scientific">Loxostege sticticalis</name>
    <name type="common">Beet webworm moth</name>
    <dbReference type="NCBI Taxonomy" id="481309"/>
    <lineage>
        <taxon>Eukaryota</taxon>
        <taxon>Metazoa</taxon>
        <taxon>Ecdysozoa</taxon>
        <taxon>Arthropoda</taxon>
        <taxon>Hexapoda</taxon>
        <taxon>Insecta</taxon>
        <taxon>Pterygota</taxon>
        <taxon>Neoptera</taxon>
        <taxon>Endopterygota</taxon>
        <taxon>Lepidoptera</taxon>
        <taxon>Glossata</taxon>
        <taxon>Ditrysia</taxon>
        <taxon>Pyraloidea</taxon>
        <taxon>Crambidae</taxon>
        <taxon>Pyraustinae</taxon>
        <taxon>Loxostege</taxon>
    </lineage>
</organism>
<dbReference type="PANTHER" id="PTHR12227:SF0">
    <property type="entry name" value="GLYCERATE KINASE"/>
    <property type="match status" value="1"/>
</dbReference>
<keyword evidence="7" id="KW-0418">Kinase</keyword>
<dbReference type="FunFam" id="3.40.50.10180:FF:000001">
    <property type="entry name" value="Glycerate kinase"/>
    <property type="match status" value="1"/>
</dbReference>
<dbReference type="PANTHER" id="PTHR12227">
    <property type="entry name" value="GLYCERATE KINASE"/>
    <property type="match status" value="1"/>
</dbReference>
<dbReference type="InterPro" id="IPR038614">
    <property type="entry name" value="GK_N_sf"/>
</dbReference>
<dbReference type="EMBL" id="JBEDNZ010000024">
    <property type="protein sequence ID" value="KAL0811386.1"/>
    <property type="molecule type" value="Genomic_DNA"/>
</dbReference>
<feature type="domain" description="MOFRL" evidence="9">
    <location>
        <begin position="388"/>
        <end position="501"/>
    </location>
</feature>
<proteinExistence type="inferred from homology"/>
<dbReference type="GO" id="GO:0005524">
    <property type="term" value="F:ATP binding"/>
    <property type="evidence" value="ECO:0007669"/>
    <property type="project" value="UniProtKB-KW"/>
</dbReference>
<accession>A0ABD0SCF2</accession>
<evidence type="ECO:0000259" key="9">
    <source>
        <dbReference type="Pfam" id="PF05161"/>
    </source>
</evidence>
<evidence type="ECO:0000256" key="5">
    <source>
        <dbReference type="ARBA" id="ARBA00022679"/>
    </source>
</evidence>
<evidence type="ECO:0000256" key="6">
    <source>
        <dbReference type="ARBA" id="ARBA00022741"/>
    </source>
</evidence>
<reference evidence="11 12" key="1">
    <citation type="submission" date="2024-06" db="EMBL/GenBank/DDBJ databases">
        <title>A chromosome-level genome assembly of beet webworm, Loxostege sticticalis.</title>
        <authorList>
            <person name="Zhang Y."/>
        </authorList>
    </citation>
    <scope>NUCLEOTIDE SEQUENCE [LARGE SCALE GENOMIC DNA]</scope>
    <source>
        <strain evidence="11">AQ028</strain>
        <tissue evidence="11">Male pupae</tissue>
    </source>
</reference>
<sequence length="511" mass="55659">MFRNQTKFLVIAQIKHRQYCTSLPASAKMAKAIVSDLVQIFQSSVSAVQPDKLIKNTIKYDGTTDQLTIAGDTYNLLNKNVYLVGAGKAVQKMAREVEYLLGDKIKHGIISIPAGSKSDIVINKYVRYSEGAKNNLPDKCAEATAIKIKKLASSLTANDLLLVLISGGGSALMPLPKEPITLDEKTDLVRKLAYAGADIVELNTVRKRLSELKGGQLAIRAQPADVVTLILSDIVGDPLNLIASGPTVENTDNPGTAIDIIKKFSLFDQLPLSVKTVLNESNELVEFPRSKVKNHIIGSNTISIREAMTEAEKLGYLPIDLSNQVAGNIIDVAKGYAKLAEVFCEVIAGTLHKAEFKATIESLNIPGISTQFIDNDEVMSCLKSKDICLVLGGEITVEVKGSGKGGRNQQLSLEFSNILHRVKEKFRDFDVYLLSAGTDGIDGPTDAAGAIGYLDLVSDSKDEDIDVNDHLDNSDSYNFYKKFREGDLHVITGHTNTNVMDIHLLVIKRKK</sequence>
<dbReference type="GO" id="GO:0008887">
    <property type="term" value="F:glycerate kinase activity"/>
    <property type="evidence" value="ECO:0007669"/>
    <property type="project" value="UniProtKB-EC"/>
</dbReference>
<gene>
    <name evidence="11" type="ORF">ABMA28_009795</name>
</gene>
<dbReference type="SUPFAM" id="SSF82544">
    <property type="entry name" value="GckA/TtuD-like"/>
    <property type="match status" value="1"/>
</dbReference>
<feature type="domain" description="MOFRL-associated" evidence="10">
    <location>
        <begin position="37"/>
        <end position="278"/>
    </location>
</feature>
<comment type="catalytic activity">
    <reaction evidence="1">
        <text>(R)-glycerate + ATP = (2R)-3-phosphoglycerate + ADP + H(+)</text>
        <dbReference type="Rhea" id="RHEA:23516"/>
        <dbReference type="ChEBI" id="CHEBI:15378"/>
        <dbReference type="ChEBI" id="CHEBI:16659"/>
        <dbReference type="ChEBI" id="CHEBI:30616"/>
        <dbReference type="ChEBI" id="CHEBI:58272"/>
        <dbReference type="ChEBI" id="CHEBI:456216"/>
        <dbReference type="EC" id="2.7.1.31"/>
    </reaction>
</comment>
<evidence type="ECO:0000256" key="4">
    <source>
        <dbReference type="ARBA" id="ARBA00020720"/>
    </source>
</evidence>
<dbReference type="InterPro" id="IPR037035">
    <property type="entry name" value="GK-like_C_sf"/>
</dbReference>
<dbReference type="AlphaFoldDB" id="A0ABD0SCF2"/>
<dbReference type="EC" id="2.7.1.31" evidence="3"/>
<keyword evidence="6" id="KW-0547">Nucleotide-binding</keyword>
<evidence type="ECO:0000256" key="2">
    <source>
        <dbReference type="ARBA" id="ARBA00005393"/>
    </source>
</evidence>
<evidence type="ECO:0000313" key="12">
    <source>
        <dbReference type="Proteomes" id="UP001549921"/>
    </source>
</evidence>
<evidence type="ECO:0000256" key="8">
    <source>
        <dbReference type="ARBA" id="ARBA00022840"/>
    </source>
</evidence>
<evidence type="ECO:0000313" key="11">
    <source>
        <dbReference type="EMBL" id="KAL0811386.1"/>
    </source>
</evidence>
<comment type="caution">
    <text evidence="11">The sequence shown here is derived from an EMBL/GenBank/DDBJ whole genome shotgun (WGS) entry which is preliminary data.</text>
</comment>
<dbReference type="Pfam" id="PF05161">
    <property type="entry name" value="MOFRL"/>
    <property type="match status" value="1"/>
</dbReference>
<dbReference type="InterPro" id="IPR039760">
    <property type="entry name" value="MOFRL_protein"/>
</dbReference>
<evidence type="ECO:0000256" key="7">
    <source>
        <dbReference type="ARBA" id="ARBA00022777"/>
    </source>
</evidence>
<protein>
    <recommendedName>
        <fullName evidence="4">Glycerate kinase</fullName>
        <ecNumber evidence="3">2.7.1.31</ecNumber>
    </recommendedName>
</protein>
<name>A0ABD0SCF2_LOXSC</name>
<dbReference type="Gene3D" id="3.40.50.10180">
    <property type="entry name" value="Glycerate kinase, MOFRL-like N-terminal domain"/>
    <property type="match status" value="1"/>
</dbReference>
<keyword evidence="5" id="KW-0808">Transferase</keyword>
<dbReference type="Proteomes" id="UP001549921">
    <property type="component" value="Unassembled WGS sequence"/>
</dbReference>
<comment type="similarity">
    <text evidence="2">Belongs to the glycerate kinase type-2 family.</text>
</comment>
<dbReference type="Gene3D" id="3.40.1480.10">
    <property type="entry name" value="MOFRL domain"/>
    <property type="match status" value="1"/>
</dbReference>
<evidence type="ECO:0000256" key="3">
    <source>
        <dbReference type="ARBA" id="ARBA00012101"/>
    </source>
</evidence>
<dbReference type="InterPro" id="IPR007835">
    <property type="entry name" value="MOFRL"/>
</dbReference>
<evidence type="ECO:0000259" key="10">
    <source>
        <dbReference type="Pfam" id="PF13660"/>
    </source>
</evidence>